<organism evidence="4 5">
    <name type="scientific">Capsicum annuum</name>
    <name type="common">Capsicum pepper</name>
    <dbReference type="NCBI Taxonomy" id="4072"/>
    <lineage>
        <taxon>Eukaryota</taxon>
        <taxon>Viridiplantae</taxon>
        <taxon>Streptophyta</taxon>
        <taxon>Embryophyta</taxon>
        <taxon>Tracheophyta</taxon>
        <taxon>Spermatophyta</taxon>
        <taxon>Magnoliopsida</taxon>
        <taxon>eudicotyledons</taxon>
        <taxon>Gunneridae</taxon>
        <taxon>Pentapetalae</taxon>
        <taxon>asterids</taxon>
        <taxon>lamiids</taxon>
        <taxon>Solanales</taxon>
        <taxon>Solanaceae</taxon>
        <taxon>Solanoideae</taxon>
        <taxon>Capsiceae</taxon>
        <taxon>Capsicum</taxon>
    </lineage>
</organism>
<name>A0A2G2ZYW4_CAPAN</name>
<comment type="caution">
    <text evidence="4">The sequence shown here is derived from an EMBL/GenBank/DDBJ whole genome shotgun (WGS) entry which is preliminary data.</text>
</comment>
<reference evidence="4 5" key="2">
    <citation type="journal article" date="2017" name="Genome Biol.">
        <title>New reference genome sequences of hot pepper reveal the massive evolution of plant disease-resistance genes by retroduplication.</title>
        <authorList>
            <person name="Kim S."/>
            <person name="Park J."/>
            <person name="Yeom S.I."/>
            <person name="Kim Y.M."/>
            <person name="Seo E."/>
            <person name="Kim K.T."/>
            <person name="Kim M.S."/>
            <person name="Lee J.M."/>
            <person name="Cheong K."/>
            <person name="Shin H.S."/>
            <person name="Kim S.B."/>
            <person name="Han K."/>
            <person name="Lee J."/>
            <person name="Park M."/>
            <person name="Lee H.A."/>
            <person name="Lee H.Y."/>
            <person name="Lee Y."/>
            <person name="Oh S."/>
            <person name="Lee J.H."/>
            <person name="Choi E."/>
            <person name="Choi E."/>
            <person name="Lee S.E."/>
            <person name="Jeon J."/>
            <person name="Kim H."/>
            <person name="Choi G."/>
            <person name="Song H."/>
            <person name="Lee J."/>
            <person name="Lee S.C."/>
            <person name="Kwon J.K."/>
            <person name="Lee H.Y."/>
            <person name="Koo N."/>
            <person name="Hong Y."/>
            <person name="Kim R.W."/>
            <person name="Kang W.H."/>
            <person name="Huh J.H."/>
            <person name="Kang B.C."/>
            <person name="Yang T.J."/>
            <person name="Lee Y.H."/>
            <person name="Bennetzen J.L."/>
            <person name="Choi D."/>
        </authorList>
    </citation>
    <scope>NUCLEOTIDE SEQUENCE [LARGE SCALE GENOMIC DNA]</scope>
    <source>
        <strain evidence="5">cv. CM334</strain>
    </source>
</reference>
<dbReference type="Proteomes" id="UP000222542">
    <property type="component" value="Unassembled WGS sequence"/>
</dbReference>
<proteinExistence type="predicted"/>
<dbReference type="GO" id="GO:0000160">
    <property type="term" value="P:phosphorelay signal transduction system"/>
    <property type="evidence" value="ECO:0007669"/>
    <property type="project" value="UniProtKB-KW"/>
</dbReference>
<dbReference type="PANTHER" id="PTHR43874">
    <property type="entry name" value="TWO-COMPONENT RESPONSE REGULATOR"/>
    <property type="match status" value="1"/>
</dbReference>
<reference evidence="4 5" key="1">
    <citation type="journal article" date="2014" name="Nat. Genet.">
        <title>Genome sequence of the hot pepper provides insights into the evolution of pungency in Capsicum species.</title>
        <authorList>
            <person name="Kim S."/>
            <person name="Park M."/>
            <person name="Yeom S.I."/>
            <person name="Kim Y.M."/>
            <person name="Lee J.M."/>
            <person name="Lee H.A."/>
            <person name="Seo E."/>
            <person name="Choi J."/>
            <person name="Cheong K."/>
            <person name="Kim K.T."/>
            <person name="Jung K."/>
            <person name="Lee G.W."/>
            <person name="Oh S.K."/>
            <person name="Bae C."/>
            <person name="Kim S.B."/>
            <person name="Lee H.Y."/>
            <person name="Kim S.Y."/>
            <person name="Kim M.S."/>
            <person name="Kang B.C."/>
            <person name="Jo Y.D."/>
            <person name="Yang H.B."/>
            <person name="Jeong H.J."/>
            <person name="Kang W.H."/>
            <person name="Kwon J.K."/>
            <person name="Shin C."/>
            <person name="Lim J.Y."/>
            <person name="Park J.H."/>
            <person name="Huh J.H."/>
            <person name="Kim J.S."/>
            <person name="Kim B.D."/>
            <person name="Cohen O."/>
            <person name="Paran I."/>
            <person name="Suh M.C."/>
            <person name="Lee S.B."/>
            <person name="Kim Y.K."/>
            <person name="Shin Y."/>
            <person name="Noh S.J."/>
            <person name="Park J."/>
            <person name="Seo Y.S."/>
            <person name="Kwon S.Y."/>
            <person name="Kim H.A."/>
            <person name="Park J.M."/>
            <person name="Kim H.J."/>
            <person name="Choi S.B."/>
            <person name="Bosland P.W."/>
            <person name="Reeves G."/>
            <person name="Jo S.H."/>
            <person name="Lee B.W."/>
            <person name="Cho H.T."/>
            <person name="Choi H.S."/>
            <person name="Lee M.S."/>
            <person name="Yu Y."/>
            <person name="Do Choi Y."/>
            <person name="Park B.S."/>
            <person name="van Deynze A."/>
            <person name="Ashrafi H."/>
            <person name="Hill T."/>
            <person name="Kim W.T."/>
            <person name="Pai H.S."/>
            <person name="Ahn H.K."/>
            <person name="Yeam I."/>
            <person name="Giovannoni J.J."/>
            <person name="Rose J.K."/>
            <person name="Sorensen I."/>
            <person name="Lee S.J."/>
            <person name="Kim R.W."/>
            <person name="Choi I.Y."/>
            <person name="Choi B.S."/>
            <person name="Lim J.S."/>
            <person name="Lee Y.H."/>
            <person name="Choi D."/>
        </authorList>
    </citation>
    <scope>NUCLEOTIDE SEQUENCE [LARGE SCALE GENOMIC DNA]</scope>
    <source>
        <strain evidence="5">cv. CM334</strain>
    </source>
</reference>
<dbReference type="InterPro" id="IPR045279">
    <property type="entry name" value="ARR-like"/>
</dbReference>
<keyword evidence="3" id="KW-0804">Transcription</keyword>
<evidence type="ECO:0000313" key="5">
    <source>
        <dbReference type="Proteomes" id="UP000222542"/>
    </source>
</evidence>
<sequence>MYAVMSADEKESTVTKEIENGVVCFILKPISQDDVRDLWKYAIRRKKTMNIGKSVIEVQENANEKSPHEVIVAESSSSVNEESNKKGKSEKKMRGIKIKIIFLQHQRRVSLFGQISFTIDSWKPLQNLAWRKYRHYLKKVTTPVNSNPQLISNLSEISFDNVNQLYTRKAVNNVSTHQLLNDATTSNQQLMIGNLNDVADVETDLQRTDQMKKQFPDMLAFYISQKHHNIEFENMKTLDLSIGDITQEASMQLPPLPEHFVSTGVGPEEGGTALIDFSMLDNNYPTPNSTVHSTSVFDSQFKVQSSNMVKYNIEEGTNLNFIDGNNDPYQQVCLTWADHILPEQKNYEDVTAKEGSFQFGNTLLNSELEQENYGEISTEDISFQFCNAPLNLELEQGNYRGVAAEESAFHLHYVSPEFKS</sequence>
<dbReference type="Gramene" id="PHT87165">
    <property type="protein sequence ID" value="PHT87165"/>
    <property type="gene ID" value="T459_09271"/>
</dbReference>
<evidence type="ECO:0000256" key="3">
    <source>
        <dbReference type="ARBA" id="ARBA00023163"/>
    </source>
</evidence>
<keyword evidence="1" id="KW-0902">Two-component regulatory system</keyword>
<evidence type="ECO:0008006" key="6">
    <source>
        <dbReference type="Google" id="ProtNLM"/>
    </source>
</evidence>
<dbReference type="PANTHER" id="PTHR43874:SF125">
    <property type="entry name" value="TWO-COMPONENT RESPONSE REGULATOR-LIKE APRR7"/>
    <property type="match status" value="1"/>
</dbReference>
<dbReference type="GO" id="GO:0009736">
    <property type="term" value="P:cytokinin-activated signaling pathway"/>
    <property type="evidence" value="ECO:0007669"/>
    <property type="project" value="InterPro"/>
</dbReference>
<dbReference type="EMBL" id="AYRZ02000003">
    <property type="protein sequence ID" value="PHT87165.1"/>
    <property type="molecule type" value="Genomic_DNA"/>
</dbReference>
<evidence type="ECO:0000256" key="2">
    <source>
        <dbReference type="ARBA" id="ARBA00023015"/>
    </source>
</evidence>
<gene>
    <name evidence="4" type="ORF">T459_09271</name>
</gene>
<dbReference type="AlphaFoldDB" id="A0A2G2ZYW4"/>
<keyword evidence="2" id="KW-0805">Transcription regulation</keyword>
<protein>
    <recommendedName>
        <fullName evidence="6">Response regulatory domain-containing protein</fullName>
    </recommendedName>
</protein>
<evidence type="ECO:0000313" key="4">
    <source>
        <dbReference type="EMBL" id="PHT87165.1"/>
    </source>
</evidence>
<evidence type="ECO:0000256" key="1">
    <source>
        <dbReference type="ARBA" id="ARBA00023012"/>
    </source>
</evidence>
<keyword evidence="5" id="KW-1185">Reference proteome</keyword>
<accession>A0A2G2ZYW4</accession>